<dbReference type="EMBL" id="RWGY01000449">
    <property type="protein sequence ID" value="TVU01394.1"/>
    <property type="molecule type" value="Genomic_DNA"/>
</dbReference>
<dbReference type="Pfam" id="PF10551">
    <property type="entry name" value="MULE"/>
    <property type="match status" value="1"/>
</dbReference>
<evidence type="ECO:0000259" key="1">
    <source>
        <dbReference type="Pfam" id="PF10551"/>
    </source>
</evidence>
<evidence type="ECO:0000313" key="3">
    <source>
        <dbReference type="Proteomes" id="UP000324897"/>
    </source>
</evidence>
<reference evidence="2 3" key="1">
    <citation type="journal article" date="2019" name="Sci. Rep.">
        <title>A high-quality genome of Eragrostis curvula grass provides insights into Poaceae evolution and supports new strategies to enhance forage quality.</title>
        <authorList>
            <person name="Carballo J."/>
            <person name="Santos B.A.C.M."/>
            <person name="Zappacosta D."/>
            <person name="Garbus I."/>
            <person name="Selva J.P."/>
            <person name="Gallo C.A."/>
            <person name="Diaz A."/>
            <person name="Albertini E."/>
            <person name="Caccamo M."/>
            <person name="Echenique V."/>
        </authorList>
    </citation>
    <scope>NUCLEOTIDE SEQUENCE [LARGE SCALE GENOMIC DNA]</scope>
    <source>
        <strain evidence="3">cv. Victoria</strain>
        <tissue evidence="2">Leaf</tissue>
    </source>
</reference>
<dbReference type="PANTHER" id="PTHR31973">
    <property type="entry name" value="POLYPROTEIN, PUTATIVE-RELATED"/>
    <property type="match status" value="1"/>
</dbReference>
<gene>
    <name evidence="2" type="ORF">EJB05_53163</name>
</gene>
<dbReference type="OrthoDB" id="599395at2759"/>
<accession>A0A5J9SQZ6</accession>
<comment type="caution">
    <text evidence="2">The sequence shown here is derived from an EMBL/GenBank/DDBJ whole genome shotgun (WGS) entry which is preliminary data.</text>
</comment>
<evidence type="ECO:0000313" key="2">
    <source>
        <dbReference type="EMBL" id="TVU01394.1"/>
    </source>
</evidence>
<name>A0A5J9SQZ6_9POAL</name>
<feature type="non-terminal residue" evidence="2">
    <location>
        <position position="1"/>
    </location>
</feature>
<proteinExistence type="predicted"/>
<dbReference type="AlphaFoldDB" id="A0A5J9SQZ6"/>
<organism evidence="2 3">
    <name type="scientific">Eragrostis curvula</name>
    <name type="common">weeping love grass</name>
    <dbReference type="NCBI Taxonomy" id="38414"/>
    <lineage>
        <taxon>Eukaryota</taxon>
        <taxon>Viridiplantae</taxon>
        <taxon>Streptophyta</taxon>
        <taxon>Embryophyta</taxon>
        <taxon>Tracheophyta</taxon>
        <taxon>Spermatophyta</taxon>
        <taxon>Magnoliopsida</taxon>
        <taxon>Liliopsida</taxon>
        <taxon>Poales</taxon>
        <taxon>Poaceae</taxon>
        <taxon>PACMAD clade</taxon>
        <taxon>Chloridoideae</taxon>
        <taxon>Eragrostideae</taxon>
        <taxon>Eragrostidinae</taxon>
        <taxon>Eragrostis</taxon>
    </lineage>
</organism>
<dbReference type="Proteomes" id="UP000324897">
    <property type="component" value="Unassembled WGS sequence"/>
</dbReference>
<keyword evidence="3" id="KW-1185">Reference proteome</keyword>
<protein>
    <recommendedName>
        <fullName evidence="1">MULE transposase domain-containing protein</fullName>
    </recommendedName>
</protein>
<feature type="domain" description="MULE transposase" evidence="1">
    <location>
        <begin position="521"/>
        <end position="619"/>
    </location>
</feature>
<dbReference type="PANTHER" id="PTHR31973:SF195">
    <property type="entry name" value="MUDR FAMILY TRANSPOSASE"/>
    <property type="match status" value="1"/>
</dbReference>
<dbReference type="InterPro" id="IPR018289">
    <property type="entry name" value="MULE_transposase_dom"/>
</dbReference>
<sequence length="870" mass="99077">MPRGERRIHWRPPRAQNPRGLSFFLPLFSLPSLEPAEEQRPRASLSLPHSIPSSKSRNLACFEAKIFQRNRFPKMAKCVRVHHGGSIVRTEDGSVDFVSMREDVFLFVETPTLCIVASRVRQRLGWIEEGVKLDFEGRIDVGSSNGPRMKIMAPVGSEEEWQAYVEIIMNSEVRALDLVVRKVVVDGGVGIGCSNEVEIDLTQPSQASVHDGLARNSTATVVMTDSVGDQMLEIVPNCGDDRRDETLPDIETVPQVAPNEVVPPNEVNYGVASDLVDVPVFGDNTNYEEDRAEDSDDDRPIGDLSEWEKEMLRQVITDHDPLVPDCRDLSQGHRAVADGEETENVVPRVESVEIIQKGIIFQDMKLMKMWLNEYSVLHCRPHSVKHSHKQRRFIVVCKRGCPWTLSSKFIAQRLVNIIKHAPTMPVASLIEMVCLKWRYRIKYGKAWRAKQRALKTCYGDWAEAYERLPAMLHVMKAKNPGMHFEYVPKPQLRTSDGKEIFFRAYWSFGQSVEAFKHCRPVISIDGTFLTGKYQGTMLIAIAMDANRQLVPLAFAIVEKETTSSWGWFLKIVRKVVVGPRRDICVISDRHAGILNAVQEELPGYGRVHHRWCTRHLAQNLLRIDHIKANFKAFEDVCRQTERGIFKERFDALKTRTTDAGRQFLDGIYEQREKWSLAYDVDGARCGFMTSNMAEMYNSLLRGVRALPLTAIASFTFYKTTEWFVSRLKEVNVILGMREKWAPRLTVEVAKSLNRASDMKATCFDFDTCNYEVMEGGGTTAGGEHCGARKFKVVITRNTCTCEVPQLLHYPCCKVWLPRPDFARCRSSCCQSGAVTCIWRFSLTCIRRFSLTWSCFYIAWCKLFAHSLSCT</sequence>
<dbReference type="Gramene" id="TVU01394">
    <property type="protein sequence ID" value="TVU01394"/>
    <property type="gene ID" value="EJB05_53163"/>
</dbReference>